<accession>A0A7C3HRX2</accession>
<dbReference type="GO" id="GO:0046872">
    <property type="term" value="F:metal ion binding"/>
    <property type="evidence" value="ECO:0007669"/>
    <property type="project" value="UniProtKB-KW"/>
</dbReference>
<dbReference type="InterPro" id="IPR020843">
    <property type="entry name" value="ER"/>
</dbReference>
<dbReference type="CDD" id="cd08255">
    <property type="entry name" value="2-desacetyl-2-hydroxyethyl_bacteriochlorophyllide_like"/>
    <property type="match status" value="1"/>
</dbReference>
<feature type="domain" description="Enoyl reductase (ER)" evidence="7">
    <location>
        <begin position="8"/>
        <end position="342"/>
    </location>
</feature>
<protein>
    <submittedName>
        <fullName evidence="8">Oxidoreductase</fullName>
    </submittedName>
</protein>
<dbReference type="Gene3D" id="3.40.50.720">
    <property type="entry name" value="NAD(P)-binding Rossmann-like Domain"/>
    <property type="match status" value="1"/>
</dbReference>
<sequence length="352" mass="38132">MGQQMVFPSPRQVALEDTPDPPLGPGEVRVRTLFSGISAGTELTQYRGSNPYLHKRFDLERRLFVDDRPGLSYPLKGVGYEQAGEVVEVGPEVTQLRVGQRIWGSWGHRSPVVLAESTAAPRVLPEGTDPRLGIFARIGAIALGAVHDAEIHLGETVAIFGLGVVGQIALQLARLSGARVIAVDGLEKRLALARQLGAEHTLNFRQVNPGEAIKALTQGRGADVSLELSGAYTALHEAIRATAYNSRVVVAGFLQGEGAGLRLGEEFHHNRIELVSSQTQGIGPRLAHRWDRLRQEQTIMQLATQGRLHLLPLITHTFPFAEIGAAFALLDQQASEAVQVVLEFPSTTLTKP</sequence>
<keyword evidence="3" id="KW-0479">Metal-binding</keyword>
<dbReference type="GO" id="GO:0016491">
    <property type="term" value="F:oxidoreductase activity"/>
    <property type="evidence" value="ECO:0007669"/>
    <property type="project" value="UniProtKB-KW"/>
</dbReference>
<dbReference type="Pfam" id="PF00107">
    <property type="entry name" value="ADH_zinc_N"/>
    <property type="match status" value="1"/>
</dbReference>
<comment type="caution">
    <text evidence="8">The sequence shown here is derived from an EMBL/GenBank/DDBJ whole genome shotgun (WGS) entry which is preliminary data.</text>
</comment>
<gene>
    <name evidence="8" type="ORF">ENS82_07440</name>
</gene>
<evidence type="ECO:0000256" key="6">
    <source>
        <dbReference type="SAM" id="MobiDB-lite"/>
    </source>
</evidence>
<comment type="similarity">
    <text evidence="2">Belongs to the zinc-containing alcohol dehydrogenase family.</text>
</comment>
<feature type="region of interest" description="Disordered" evidence="6">
    <location>
        <begin position="1"/>
        <end position="24"/>
    </location>
</feature>
<evidence type="ECO:0000256" key="1">
    <source>
        <dbReference type="ARBA" id="ARBA00001947"/>
    </source>
</evidence>
<dbReference type="PANTHER" id="PTHR43350">
    <property type="entry name" value="NAD-DEPENDENT ALCOHOL DEHYDROGENASE"/>
    <property type="match status" value="1"/>
</dbReference>
<dbReference type="EMBL" id="DSWI01000016">
    <property type="protein sequence ID" value="HFG20541.1"/>
    <property type="molecule type" value="Genomic_DNA"/>
</dbReference>
<dbReference type="InterPro" id="IPR011032">
    <property type="entry name" value="GroES-like_sf"/>
</dbReference>
<dbReference type="SUPFAM" id="SSF51735">
    <property type="entry name" value="NAD(P)-binding Rossmann-fold domains"/>
    <property type="match status" value="1"/>
</dbReference>
<dbReference type="InterPro" id="IPR013154">
    <property type="entry name" value="ADH-like_N"/>
</dbReference>
<evidence type="ECO:0000256" key="2">
    <source>
        <dbReference type="ARBA" id="ARBA00008072"/>
    </source>
</evidence>
<dbReference type="InterPro" id="IPR013149">
    <property type="entry name" value="ADH-like_C"/>
</dbReference>
<name>A0A7C3HRX2_MEIRU</name>
<evidence type="ECO:0000256" key="4">
    <source>
        <dbReference type="ARBA" id="ARBA00022833"/>
    </source>
</evidence>
<dbReference type="InterPro" id="IPR036291">
    <property type="entry name" value="NAD(P)-bd_dom_sf"/>
</dbReference>
<dbReference type="PANTHER" id="PTHR43350:SF19">
    <property type="entry name" value="D-GULOSIDE 3-DEHYDROGENASE"/>
    <property type="match status" value="1"/>
</dbReference>
<evidence type="ECO:0000259" key="7">
    <source>
        <dbReference type="SMART" id="SM00829"/>
    </source>
</evidence>
<evidence type="ECO:0000256" key="3">
    <source>
        <dbReference type="ARBA" id="ARBA00022723"/>
    </source>
</evidence>
<dbReference type="AlphaFoldDB" id="A0A7C3HRX2"/>
<dbReference type="SUPFAM" id="SSF50129">
    <property type="entry name" value="GroES-like"/>
    <property type="match status" value="1"/>
</dbReference>
<dbReference type="Pfam" id="PF08240">
    <property type="entry name" value="ADH_N"/>
    <property type="match status" value="1"/>
</dbReference>
<proteinExistence type="inferred from homology"/>
<evidence type="ECO:0000256" key="5">
    <source>
        <dbReference type="ARBA" id="ARBA00023002"/>
    </source>
</evidence>
<reference evidence="8" key="1">
    <citation type="journal article" date="2020" name="mSystems">
        <title>Genome- and Community-Level Interaction Insights into Carbon Utilization and Element Cycling Functions of Hydrothermarchaeota in Hydrothermal Sediment.</title>
        <authorList>
            <person name="Zhou Z."/>
            <person name="Liu Y."/>
            <person name="Xu W."/>
            <person name="Pan J."/>
            <person name="Luo Z.H."/>
            <person name="Li M."/>
        </authorList>
    </citation>
    <scope>NUCLEOTIDE SEQUENCE [LARGE SCALE GENOMIC DNA]</scope>
    <source>
        <strain evidence="8">SpSt-524</strain>
    </source>
</reference>
<organism evidence="8">
    <name type="scientific">Meiothermus ruber</name>
    <dbReference type="NCBI Taxonomy" id="277"/>
    <lineage>
        <taxon>Bacteria</taxon>
        <taxon>Thermotogati</taxon>
        <taxon>Deinococcota</taxon>
        <taxon>Deinococci</taxon>
        <taxon>Thermales</taxon>
        <taxon>Thermaceae</taxon>
        <taxon>Meiothermus</taxon>
    </lineage>
</organism>
<dbReference type="SMART" id="SM00829">
    <property type="entry name" value="PKS_ER"/>
    <property type="match status" value="1"/>
</dbReference>
<evidence type="ECO:0000313" key="8">
    <source>
        <dbReference type="EMBL" id="HFG20541.1"/>
    </source>
</evidence>
<keyword evidence="5" id="KW-0560">Oxidoreductase</keyword>
<comment type="cofactor">
    <cofactor evidence="1">
        <name>Zn(2+)</name>
        <dbReference type="ChEBI" id="CHEBI:29105"/>
    </cofactor>
</comment>
<keyword evidence="4" id="KW-0862">Zinc</keyword>
<dbReference type="Gene3D" id="3.90.180.10">
    <property type="entry name" value="Medium-chain alcohol dehydrogenases, catalytic domain"/>
    <property type="match status" value="2"/>
</dbReference>